<keyword evidence="1" id="KW-1133">Transmembrane helix</keyword>
<evidence type="ECO:0000313" key="2">
    <source>
        <dbReference type="EMBL" id="UOQ60490.1"/>
    </source>
</evidence>
<evidence type="ECO:0000313" key="3">
    <source>
        <dbReference type="Proteomes" id="UP000831775"/>
    </source>
</evidence>
<gene>
    <name evidence="2" type="ORF">MUN76_00430</name>
</gene>
<protein>
    <submittedName>
        <fullName evidence="2">Uncharacterized protein</fullName>
    </submittedName>
</protein>
<organism evidence="2 3">
    <name type="scientific">Leucobacter rhizosphaerae</name>
    <dbReference type="NCBI Taxonomy" id="2932245"/>
    <lineage>
        <taxon>Bacteria</taxon>
        <taxon>Bacillati</taxon>
        <taxon>Actinomycetota</taxon>
        <taxon>Actinomycetes</taxon>
        <taxon>Micrococcales</taxon>
        <taxon>Microbacteriaceae</taxon>
        <taxon>Leucobacter</taxon>
    </lineage>
</organism>
<accession>A0ABY4FW35</accession>
<sequence length="79" mass="8089">MAKQNTQGLFEESSQGAVSAVTAVVFVLSMVLVVGGFILMSYGIQPSLGAAELWVFAGGLAATIIGFVVPFTLLPAIGK</sequence>
<dbReference type="Proteomes" id="UP000831775">
    <property type="component" value="Chromosome"/>
</dbReference>
<dbReference type="RefSeq" id="WP_244686172.1">
    <property type="nucleotide sequence ID" value="NZ_CP095043.1"/>
</dbReference>
<name>A0ABY4FW35_9MICO</name>
<keyword evidence="3" id="KW-1185">Reference proteome</keyword>
<dbReference type="EMBL" id="CP095043">
    <property type="protein sequence ID" value="UOQ60490.1"/>
    <property type="molecule type" value="Genomic_DNA"/>
</dbReference>
<keyword evidence="1" id="KW-0812">Transmembrane</keyword>
<feature type="transmembrane region" description="Helical" evidence="1">
    <location>
        <begin position="54"/>
        <end position="77"/>
    </location>
</feature>
<feature type="transmembrane region" description="Helical" evidence="1">
    <location>
        <begin position="20"/>
        <end position="42"/>
    </location>
</feature>
<keyword evidence="1" id="KW-0472">Membrane</keyword>
<evidence type="ECO:0000256" key="1">
    <source>
        <dbReference type="SAM" id="Phobius"/>
    </source>
</evidence>
<reference evidence="2 3" key="1">
    <citation type="submission" date="2022-04" db="EMBL/GenBank/DDBJ databases">
        <title>Leucobacter sp. isolated from rhizosphere of onion.</title>
        <authorList>
            <person name="Won M."/>
            <person name="Lee C.-M."/>
            <person name="Woen H.-Y."/>
            <person name="Kwon S.-W."/>
        </authorList>
    </citation>
    <scope>NUCLEOTIDE SEQUENCE [LARGE SCALE GENOMIC DNA]</scope>
    <source>
        <strain evidence="2 3">H25R-14</strain>
    </source>
</reference>
<proteinExistence type="predicted"/>